<feature type="region of interest" description="Disordered" evidence="1">
    <location>
        <begin position="564"/>
        <end position="585"/>
    </location>
</feature>
<sequence length="1649" mass="166671">MDKLTSRPSGGGGKLCTLDMQSYLEVMGRQLAEIQAQHQQFYASRPERHHRATALRNQEHGQGMQLATSALSESSVSKHLDGQTPGVSEGPGHNVQGHSQLRTPAGCDSSGASGADGGPIRSSQGGARRLLSFPDDPVDQPNVSDLTQSAGRRLANQSPTYTSDSSPVGPYTVYEVSGGGSASCLAGGAMGVDHPIHASISSSSQGTWRSSGPDNGDTSTASKPAGTQGTADAVTPSTASGASPAVAAYSAASTVGEESVSGSPCPLAIAGRAYDGIDSEEDEELLLSSIDNCSTAAASGTAAISAAKHGGGRPQRAASQATPGGMMGASRPALTPGGRAPLVAASLETEEALRLLLGTPRCVAGAFRGSVDAEGLDVPDDVLAALARTDGHGLDAVLGAAKTPNSRPPGASTPEVPSSSGRSRAPGQGNDGQALPSAHGRHPKLGPGALTADPVAPPAGLAARGYEAGLRGGGHGTSRGSGATGLPPRGSPLQRQGGVQQEVSVNASIDVGQVDLLSQTIVVEAGGLSDAALRGSVALAAAAIAAQRAAAQQPGPVLYSRSPLSAPAGTCSHADATEEASGEVDGGQAVRALASPGGLTNVSLGPSTAGYDADSSPGSALPGRGPGQAVANAQPGPVGRGAAASPSVASAVRQAGDGDMVLYGSPSRKDMNAEAVSPISVAASPYVPPSPPPGADPAPYMASPIASHPVSRLQRSSRGLDGKGDATGAHGGDEPDTTESRYGLGTSAAGCTSSSSRRQFTGSAGNSASFDLSLTQAAAVGVSTSSKLLAGHASPALGAPASLSRQLPSHSVAQQQSPGTEQQHGLEQPMHSSFSVAALSPAGVSRETSHAWRVDERGQSGPPQPLELGATSQAAPIAQVGAVAPKDVPDRPVGWHQQQPIAPPLAAFSRAAALAAAADVGLQAPPATSERRAQPAVPSATPPGGTRRVRSATSGSPSLAMEQHPPRTVAGEAVGGDNNIGKGLQRRLGGAWTLHGGGAGHDGEAPQGHLHAREGGAAAAEEVAGSNQGPLRPTQLSQSPAPPSAASGSAKLSQLKARRQQQWQSQHSIRGHASEQLPPTTLGMAASRQSDHAASEAPPQDLDACSHDGRGQSAGHLSRYHSASSAWAEAPLGRPAGGNPDTVQAPGTHGLTPHQDLPPPPSAGAAPLLPGALAEAIVRAARADSGGGQQLAASGELSLGHGISGLSVAIEAGQVKWAWQTNKAHAGQVDASMASEESPWASPIADRGAAGHPEAGLPPPQWQRREEGPAAAHSGEHAEFSEPAMSSEPRRAQQPESYAAQRRHSEYSMPSGPGLPLPVTAAGAQQHKHAASIGGSLTQQPEQQDLRGAVSADVNGQATSKAAALLRLKRQSIMRHTALAGGVKEPDGQSTPRPMEQQRPGTATQQRPGTAALQRPATATQQRPATATQQRPATATQQRPGTASQQPPKLSVPAFAMPVTQHEEGAPSRRTPRGTGQQPDEGEAEGHDMDGPHVQPKPFLRRRSAKIPARKVDWSHVKPRTNSRNPDYYEHPSPRGHEVPAKAHVSPLPSPRGGVAKPPLSGRAWRPGGRQPQSPTDEEKAAAARRRVSNIPAAPGYAAPHQAATGATEGTRTRNASGAARGPGGGMSPLDDLLAHVNTLLRDFDKIVL</sequence>
<feature type="compositionally biased region" description="Pro residues" evidence="1">
    <location>
        <begin position="687"/>
        <end position="696"/>
    </location>
</feature>
<feature type="region of interest" description="Disordered" evidence="1">
    <location>
        <begin position="1376"/>
        <end position="1627"/>
    </location>
</feature>
<evidence type="ECO:0000313" key="3">
    <source>
        <dbReference type="Proteomes" id="UP001054857"/>
    </source>
</evidence>
<feature type="compositionally biased region" description="Basic residues" evidence="1">
    <location>
        <begin position="1499"/>
        <end position="1509"/>
    </location>
</feature>
<feature type="region of interest" description="Disordered" evidence="1">
    <location>
        <begin position="601"/>
        <end position="651"/>
    </location>
</feature>
<feature type="compositionally biased region" description="Low complexity" evidence="1">
    <location>
        <begin position="745"/>
        <end position="758"/>
    </location>
</feature>
<feature type="compositionally biased region" description="Basic and acidic residues" evidence="1">
    <location>
        <begin position="1527"/>
        <end position="1541"/>
    </location>
</feature>
<feature type="region of interest" description="Disordered" evidence="1">
    <location>
        <begin position="305"/>
        <end position="335"/>
    </location>
</feature>
<feature type="compositionally biased region" description="Polar residues" evidence="1">
    <location>
        <begin position="1399"/>
        <end position="1408"/>
    </location>
</feature>
<feature type="compositionally biased region" description="Gly residues" evidence="1">
    <location>
        <begin position="470"/>
        <end position="483"/>
    </location>
</feature>
<accession>A0AAD3DGA6</accession>
<feature type="compositionally biased region" description="Low complexity" evidence="1">
    <location>
        <begin position="1015"/>
        <end position="1025"/>
    </location>
</feature>
<keyword evidence="3" id="KW-1185">Reference proteome</keyword>
<feature type="compositionally biased region" description="Polar residues" evidence="1">
    <location>
        <begin position="212"/>
        <end position="230"/>
    </location>
</feature>
<protein>
    <submittedName>
        <fullName evidence="2">Uncharacterized protein</fullName>
    </submittedName>
</protein>
<dbReference type="Proteomes" id="UP001054857">
    <property type="component" value="Unassembled WGS sequence"/>
</dbReference>
<feature type="compositionally biased region" description="Polar residues" evidence="1">
    <location>
        <begin position="65"/>
        <end position="75"/>
    </location>
</feature>
<feature type="compositionally biased region" description="Polar residues" evidence="1">
    <location>
        <begin position="805"/>
        <end position="835"/>
    </location>
</feature>
<organism evidence="2 3">
    <name type="scientific">Astrephomene gubernaculifera</name>
    <dbReference type="NCBI Taxonomy" id="47775"/>
    <lineage>
        <taxon>Eukaryota</taxon>
        <taxon>Viridiplantae</taxon>
        <taxon>Chlorophyta</taxon>
        <taxon>core chlorophytes</taxon>
        <taxon>Chlorophyceae</taxon>
        <taxon>CS clade</taxon>
        <taxon>Chlamydomonadales</taxon>
        <taxon>Astrephomenaceae</taxon>
        <taxon>Astrephomene</taxon>
    </lineage>
</organism>
<dbReference type="EMBL" id="BMAR01000001">
    <property type="protein sequence ID" value="GFR41038.1"/>
    <property type="molecule type" value="Genomic_DNA"/>
</dbReference>
<comment type="caution">
    <text evidence="2">The sequence shown here is derived from an EMBL/GenBank/DDBJ whole genome shotgun (WGS) entry which is preliminary data.</text>
</comment>
<feature type="region of interest" description="Disordered" evidence="1">
    <location>
        <begin position="1228"/>
        <end position="1355"/>
    </location>
</feature>
<feature type="compositionally biased region" description="Low complexity" evidence="1">
    <location>
        <begin position="640"/>
        <end position="651"/>
    </location>
</feature>
<feature type="compositionally biased region" description="Polar residues" evidence="1">
    <location>
        <begin position="141"/>
        <end position="166"/>
    </location>
</feature>
<proteinExistence type="predicted"/>
<reference evidence="2 3" key="1">
    <citation type="journal article" date="2021" name="Sci. Rep.">
        <title>Genome sequencing of the multicellular alga Astrephomene provides insights into convergent evolution of germ-soma differentiation.</title>
        <authorList>
            <person name="Yamashita S."/>
            <person name="Yamamoto K."/>
            <person name="Matsuzaki R."/>
            <person name="Suzuki S."/>
            <person name="Yamaguchi H."/>
            <person name="Hirooka S."/>
            <person name="Minakuchi Y."/>
            <person name="Miyagishima S."/>
            <person name="Kawachi M."/>
            <person name="Toyoda A."/>
            <person name="Nozaki H."/>
        </authorList>
    </citation>
    <scope>NUCLEOTIDE SEQUENCE [LARGE SCALE GENOMIC DNA]</scope>
    <source>
        <strain evidence="2 3">NIES-4017</strain>
    </source>
</reference>
<feature type="compositionally biased region" description="Low complexity" evidence="1">
    <location>
        <begin position="1414"/>
        <end position="1440"/>
    </location>
</feature>
<gene>
    <name evidence="2" type="ORF">Agub_g1471</name>
</gene>
<feature type="compositionally biased region" description="Low complexity" evidence="1">
    <location>
        <begin position="199"/>
        <end position="211"/>
    </location>
</feature>
<feature type="compositionally biased region" description="Low complexity" evidence="1">
    <location>
        <begin position="1592"/>
        <end position="1616"/>
    </location>
</feature>
<feature type="region of interest" description="Disordered" evidence="1">
    <location>
        <begin position="687"/>
        <end position="767"/>
    </location>
</feature>
<feature type="region of interest" description="Disordered" evidence="1">
    <location>
        <begin position="41"/>
        <end position="169"/>
    </location>
</feature>
<feature type="region of interest" description="Disordered" evidence="1">
    <location>
        <begin position="398"/>
        <end position="499"/>
    </location>
</feature>
<feature type="region of interest" description="Disordered" evidence="1">
    <location>
        <begin position="799"/>
        <end position="898"/>
    </location>
</feature>
<feature type="compositionally biased region" description="Basic and acidic residues" evidence="1">
    <location>
        <begin position="1263"/>
        <end position="1280"/>
    </location>
</feature>
<feature type="compositionally biased region" description="Basic and acidic residues" evidence="1">
    <location>
        <begin position="847"/>
        <end position="858"/>
    </location>
</feature>
<feature type="region of interest" description="Disordered" evidence="1">
    <location>
        <begin position="196"/>
        <end position="241"/>
    </location>
</feature>
<name>A0AAD3DGA6_9CHLO</name>
<evidence type="ECO:0000313" key="2">
    <source>
        <dbReference type="EMBL" id="GFR41038.1"/>
    </source>
</evidence>
<feature type="compositionally biased region" description="Polar residues" evidence="1">
    <location>
        <begin position="1026"/>
        <end position="1038"/>
    </location>
</feature>
<feature type="region of interest" description="Disordered" evidence="1">
    <location>
        <begin position="923"/>
        <end position="1160"/>
    </location>
</feature>
<evidence type="ECO:0000256" key="1">
    <source>
        <dbReference type="SAM" id="MobiDB-lite"/>
    </source>
</evidence>